<dbReference type="Pfam" id="PF13302">
    <property type="entry name" value="Acetyltransf_3"/>
    <property type="match status" value="1"/>
</dbReference>
<evidence type="ECO:0000259" key="1">
    <source>
        <dbReference type="PROSITE" id="PS51186"/>
    </source>
</evidence>
<dbReference type="GO" id="GO:1990189">
    <property type="term" value="F:protein N-terminal-serine acetyltransferase activity"/>
    <property type="evidence" value="ECO:0007669"/>
    <property type="project" value="TreeGrafter"/>
</dbReference>
<feature type="domain" description="N-acetyltransferase" evidence="1">
    <location>
        <begin position="27"/>
        <end position="183"/>
    </location>
</feature>
<keyword evidence="3" id="KW-1185">Reference proteome</keyword>
<dbReference type="AlphaFoldDB" id="A0A3D9ZUH3"/>
<dbReference type="OrthoDB" id="2061990at2"/>
<dbReference type="GO" id="GO:0008999">
    <property type="term" value="F:protein-N-terminal-alanine acetyltransferase activity"/>
    <property type="evidence" value="ECO:0007669"/>
    <property type="project" value="TreeGrafter"/>
</dbReference>
<dbReference type="PANTHER" id="PTHR43441">
    <property type="entry name" value="RIBOSOMAL-PROTEIN-SERINE ACETYLTRANSFERASE"/>
    <property type="match status" value="1"/>
</dbReference>
<sequence>MPSLATPAVPAGALADIAQPEIDAGELRLRPWRADDREAVLAGYADPDIQHWHCRSMNALEADAWIAAWSGRWKGESGAGWAVERDGVVVGQISLRRIDLAEGLAEVSYWVLPAARGAGVAGRALGALTRWSFGTLGLHRIEVAHSTANPASCAVAERAGFVLEGTKRGEAKHADGWHDMHLHARLASDG</sequence>
<gene>
    <name evidence="2" type="ORF">DFJ67_6326</name>
</gene>
<evidence type="ECO:0000313" key="2">
    <source>
        <dbReference type="EMBL" id="REG00275.1"/>
    </source>
</evidence>
<dbReference type="Proteomes" id="UP000256913">
    <property type="component" value="Unassembled WGS sequence"/>
</dbReference>
<proteinExistence type="predicted"/>
<dbReference type="InterPro" id="IPR000182">
    <property type="entry name" value="GNAT_dom"/>
</dbReference>
<dbReference type="InterPro" id="IPR016181">
    <property type="entry name" value="Acyl_CoA_acyltransferase"/>
</dbReference>
<dbReference type="EMBL" id="QUMQ01000001">
    <property type="protein sequence ID" value="REG00275.1"/>
    <property type="molecule type" value="Genomic_DNA"/>
</dbReference>
<protein>
    <submittedName>
        <fullName evidence="2">RimJ/RimL family protein N-acetyltransferase</fullName>
    </submittedName>
</protein>
<dbReference type="InterPro" id="IPR051908">
    <property type="entry name" value="Ribosomal_N-acetyltransferase"/>
</dbReference>
<dbReference type="CDD" id="cd04301">
    <property type="entry name" value="NAT_SF"/>
    <property type="match status" value="1"/>
</dbReference>
<dbReference type="GO" id="GO:0005737">
    <property type="term" value="C:cytoplasm"/>
    <property type="evidence" value="ECO:0007669"/>
    <property type="project" value="TreeGrafter"/>
</dbReference>
<dbReference type="RefSeq" id="WP_116071690.1">
    <property type="nucleotide sequence ID" value="NZ_BONB01000064.1"/>
</dbReference>
<dbReference type="PROSITE" id="PS51186">
    <property type="entry name" value="GNAT"/>
    <property type="match status" value="1"/>
</dbReference>
<dbReference type="PANTHER" id="PTHR43441:SF10">
    <property type="entry name" value="ACETYLTRANSFERASE"/>
    <property type="match status" value="1"/>
</dbReference>
<accession>A0A3D9ZUH3</accession>
<comment type="caution">
    <text evidence="2">The sequence shown here is derived from an EMBL/GenBank/DDBJ whole genome shotgun (WGS) entry which is preliminary data.</text>
</comment>
<dbReference type="SUPFAM" id="SSF55729">
    <property type="entry name" value="Acyl-CoA N-acyltransferases (Nat)"/>
    <property type="match status" value="1"/>
</dbReference>
<keyword evidence="2" id="KW-0808">Transferase</keyword>
<name>A0A3D9ZUH3_9ACTN</name>
<evidence type="ECO:0000313" key="3">
    <source>
        <dbReference type="Proteomes" id="UP000256913"/>
    </source>
</evidence>
<dbReference type="Gene3D" id="3.40.630.30">
    <property type="match status" value="1"/>
</dbReference>
<reference evidence="2 3" key="1">
    <citation type="submission" date="2018-08" db="EMBL/GenBank/DDBJ databases">
        <title>Sequencing the genomes of 1000 actinobacteria strains.</title>
        <authorList>
            <person name="Klenk H.-P."/>
        </authorList>
    </citation>
    <scope>NUCLEOTIDE SEQUENCE [LARGE SCALE GENOMIC DNA]</scope>
    <source>
        <strain evidence="2 3">DSM 44099</strain>
    </source>
</reference>
<organism evidence="2 3">
    <name type="scientific">Asanoa ferruginea</name>
    <dbReference type="NCBI Taxonomy" id="53367"/>
    <lineage>
        <taxon>Bacteria</taxon>
        <taxon>Bacillati</taxon>
        <taxon>Actinomycetota</taxon>
        <taxon>Actinomycetes</taxon>
        <taxon>Micromonosporales</taxon>
        <taxon>Micromonosporaceae</taxon>
        <taxon>Asanoa</taxon>
    </lineage>
</organism>